<keyword evidence="3" id="KW-1185">Reference proteome</keyword>
<sequence>MSASREQARRQQIGSRVRNDDKRRARLFDSPAPSWKGLRKLEGCADDHEHDGSVICSETGFSRSFPAIQPAEMITEGRCREAGRIQERCWLLSLLRTLHGLG</sequence>
<proteinExistence type="predicted"/>
<comment type="caution">
    <text evidence="2">The sequence shown here is derived from an EMBL/GenBank/DDBJ whole genome shotgun (WGS) entry which is preliminary data.</text>
</comment>
<evidence type="ECO:0000313" key="3">
    <source>
        <dbReference type="Proteomes" id="UP000094065"/>
    </source>
</evidence>
<gene>
    <name evidence="2" type="ORF">L202_08211</name>
</gene>
<dbReference type="Proteomes" id="UP000094065">
    <property type="component" value="Unassembled WGS sequence"/>
</dbReference>
<accession>A0A1E3HAI5</accession>
<feature type="region of interest" description="Disordered" evidence="1">
    <location>
        <begin position="1"/>
        <end position="31"/>
    </location>
</feature>
<reference evidence="2 3" key="1">
    <citation type="submission" date="2016-06" db="EMBL/GenBank/DDBJ databases">
        <title>Evolution of pathogenesis and genome organization in the Tremellales.</title>
        <authorList>
            <person name="Cuomo C."/>
            <person name="Litvintseva A."/>
            <person name="Heitman J."/>
            <person name="Chen Y."/>
            <person name="Sun S."/>
            <person name="Springer D."/>
            <person name="Dromer F."/>
            <person name="Young S."/>
            <person name="Zeng Q."/>
            <person name="Chapman S."/>
            <person name="Gujja S."/>
            <person name="Saif S."/>
            <person name="Birren B."/>
        </authorList>
    </citation>
    <scope>NUCLEOTIDE SEQUENCE [LARGE SCALE GENOMIC DNA]</scope>
    <source>
        <strain evidence="2 3">CBS 6039</strain>
    </source>
</reference>
<name>A0A1E3HAI5_9TREE</name>
<feature type="compositionally biased region" description="Basic and acidic residues" evidence="1">
    <location>
        <begin position="17"/>
        <end position="27"/>
    </location>
</feature>
<feature type="compositionally biased region" description="Polar residues" evidence="1">
    <location>
        <begin position="1"/>
        <end position="14"/>
    </location>
</feature>
<dbReference type="RefSeq" id="XP_018988717.1">
    <property type="nucleotide sequence ID" value="XM_019143054.1"/>
</dbReference>
<protein>
    <submittedName>
        <fullName evidence="2">Uncharacterized protein</fullName>
    </submittedName>
</protein>
<dbReference type="AlphaFoldDB" id="A0A1E3HAI5"/>
<evidence type="ECO:0000313" key="2">
    <source>
        <dbReference type="EMBL" id="ODN72776.1"/>
    </source>
</evidence>
<dbReference type="EMBL" id="AWGJ01000014">
    <property type="protein sequence ID" value="ODN72776.1"/>
    <property type="molecule type" value="Genomic_DNA"/>
</dbReference>
<evidence type="ECO:0000256" key="1">
    <source>
        <dbReference type="SAM" id="MobiDB-lite"/>
    </source>
</evidence>
<dbReference type="GeneID" id="30159520"/>
<organism evidence="2 3">
    <name type="scientific">Cryptococcus amylolentus CBS 6039</name>
    <dbReference type="NCBI Taxonomy" id="1295533"/>
    <lineage>
        <taxon>Eukaryota</taxon>
        <taxon>Fungi</taxon>
        <taxon>Dikarya</taxon>
        <taxon>Basidiomycota</taxon>
        <taxon>Agaricomycotina</taxon>
        <taxon>Tremellomycetes</taxon>
        <taxon>Tremellales</taxon>
        <taxon>Cryptococcaceae</taxon>
        <taxon>Cryptococcus</taxon>
    </lineage>
</organism>